<keyword evidence="3" id="KW-1185">Reference proteome</keyword>
<feature type="domain" description="BioF2-like acetyltransferase" evidence="1">
    <location>
        <begin position="207"/>
        <end position="287"/>
    </location>
</feature>
<dbReference type="InterPro" id="IPR038740">
    <property type="entry name" value="BioF2-like_GNAT_dom"/>
</dbReference>
<evidence type="ECO:0000259" key="1">
    <source>
        <dbReference type="Pfam" id="PF13480"/>
    </source>
</evidence>
<proteinExistence type="predicted"/>
<dbReference type="HOGENOM" id="CLU_071764_0_0_2"/>
<dbReference type="Pfam" id="PF13480">
    <property type="entry name" value="Acetyltransf_6"/>
    <property type="match status" value="1"/>
</dbReference>
<keyword evidence="2" id="KW-0808">Transferase</keyword>
<dbReference type="SUPFAM" id="SSF55729">
    <property type="entry name" value="Acyl-CoA N-acyltransferases (Nat)"/>
    <property type="match status" value="1"/>
</dbReference>
<evidence type="ECO:0000313" key="2">
    <source>
        <dbReference type="EMBL" id="AKG92426.1"/>
    </source>
</evidence>
<dbReference type="PANTHER" id="PTHR36174:SF1">
    <property type="entry name" value="LIPID II:GLYCINE GLYCYLTRANSFERASE"/>
    <property type="match status" value="1"/>
</dbReference>
<dbReference type="PANTHER" id="PTHR36174">
    <property type="entry name" value="LIPID II:GLYCINE GLYCYLTRANSFERASE"/>
    <property type="match status" value="1"/>
</dbReference>
<dbReference type="AlphaFoldDB" id="A0A0F7DC90"/>
<accession>A0A0F7DC90</accession>
<gene>
    <name evidence="2" type="ORF">GAH_00217</name>
</gene>
<dbReference type="RefSeq" id="WP_048094302.1">
    <property type="nucleotide sequence ID" value="NZ_CP011267.1"/>
</dbReference>
<evidence type="ECO:0000313" key="3">
    <source>
        <dbReference type="Proteomes" id="UP000034723"/>
    </source>
</evidence>
<dbReference type="GO" id="GO:0016740">
    <property type="term" value="F:transferase activity"/>
    <property type="evidence" value="ECO:0007669"/>
    <property type="project" value="UniProtKB-KW"/>
</dbReference>
<dbReference type="InParanoid" id="A0A0F7DC90"/>
<dbReference type="KEGG" id="gah:GAH_00217"/>
<dbReference type="InterPro" id="IPR050644">
    <property type="entry name" value="PG_Glycine_Bridge_Synth"/>
</dbReference>
<name>A0A0F7DC90_9EURY</name>
<protein>
    <submittedName>
        <fullName evidence="2">Acetyltransferase (GNAT) domain</fullName>
    </submittedName>
</protein>
<dbReference type="GeneID" id="24802805"/>
<dbReference type="OrthoDB" id="140543at2157"/>
<dbReference type="EMBL" id="CP011267">
    <property type="protein sequence ID" value="AKG92426.1"/>
    <property type="molecule type" value="Genomic_DNA"/>
</dbReference>
<dbReference type="InterPro" id="IPR016181">
    <property type="entry name" value="Acyl_CoA_acyltransferase"/>
</dbReference>
<organism evidence="2 3">
    <name type="scientific">Geoglobus ahangari</name>
    <dbReference type="NCBI Taxonomy" id="113653"/>
    <lineage>
        <taxon>Archaea</taxon>
        <taxon>Methanobacteriati</taxon>
        <taxon>Methanobacteriota</taxon>
        <taxon>Archaeoglobi</taxon>
        <taxon>Archaeoglobales</taxon>
        <taxon>Archaeoglobaceae</taxon>
        <taxon>Geoglobus</taxon>
    </lineage>
</organism>
<dbReference type="Proteomes" id="UP000034723">
    <property type="component" value="Chromosome"/>
</dbReference>
<dbReference type="Gene3D" id="3.40.630.30">
    <property type="match status" value="1"/>
</dbReference>
<reference evidence="2 3" key="1">
    <citation type="submission" date="2015-04" db="EMBL/GenBank/DDBJ databases">
        <title>The complete genome sequence of the hyperthermophilic, obligate iron-reducing archaeon Geoglobus ahangari strain 234T.</title>
        <authorList>
            <person name="Manzella M.P."/>
            <person name="Holmes D.E."/>
            <person name="Rocheleau J.M."/>
            <person name="Chung A."/>
            <person name="Reguera G."/>
            <person name="Kashefi K."/>
        </authorList>
    </citation>
    <scope>NUCLEOTIDE SEQUENCE [LARGE SCALE GENOMIC DNA]</scope>
    <source>
        <strain evidence="2 3">234</strain>
    </source>
</reference>
<dbReference type="STRING" id="113653.GAH_00217"/>
<sequence>MSGSNLQITIADKNTWKKTVDAINKATVFHTWEWLSILEKYAPKKFGKRPKLIPLILQYDDHSTIAAIPIFIYELPKRTIVYSPPPKTHTLYLGPLINWRSEMKKIKITLSMLEYISENLDPAYVRIVSPPRSTDYRPYQWRNYRINMFSTYFIELHGMETWANLPKKLRKNIASAEKKYEICTGGKKELQEIIARLKEKKHLNGPEEMIHDVTREMECKLIVAKKDGELISGTLFLKYNNVITAWIGNAAPKTRAPYVNELVMWKGMEWGIENDCQVFEILGAHEEALFPFKAKFNPEFTPYINAEFCTIPARFIKILKKLKMLNF</sequence>